<name>A0ACC2MKV9_PERAE</name>
<proteinExistence type="predicted"/>
<evidence type="ECO:0000313" key="1">
    <source>
        <dbReference type="EMBL" id="KAJ8645797.1"/>
    </source>
</evidence>
<protein>
    <submittedName>
        <fullName evidence="1">Uncharacterized protein</fullName>
    </submittedName>
</protein>
<sequence>MMSKISRSSTDVKQNELGPDYLGYYKHEIAELFFQNEDLLSPSTSKGSESSTKTCAKVEVEDVNNHSCNNREAKGYSGSVSVFKDGIGEGLSDFKKEKLKASLKESVHALNHEVDEVVDQILVMHKVRTQQGERNQSCCCSGGFDKKTSRHLCKKQKISSATVSNGISRDARSGLQSSGGVSKDFQALLETNGLQSEEALRRSSGDLLTKLEHMEQHLEEFLDAVMSRCRAMTHIEKQLLCKRIQRLPAKALDRVVEIIKHRKPSERHACDELHVDVEEEDNVTLWRLHYYVEAVEIANDLK</sequence>
<dbReference type="Proteomes" id="UP001234297">
    <property type="component" value="Chromosome 2"/>
</dbReference>
<organism evidence="1 2">
    <name type="scientific">Persea americana</name>
    <name type="common">Avocado</name>
    <dbReference type="NCBI Taxonomy" id="3435"/>
    <lineage>
        <taxon>Eukaryota</taxon>
        <taxon>Viridiplantae</taxon>
        <taxon>Streptophyta</taxon>
        <taxon>Embryophyta</taxon>
        <taxon>Tracheophyta</taxon>
        <taxon>Spermatophyta</taxon>
        <taxon>Magnoliopsida</taxon>
        <taxon>Magnoliidae</taxon>
        <taxon>Laurales</taxon>
        <taxon>Lauraceae</taxon>
        <taxon>Persea</taxon>
    </lineage>
</organism>
<accession>A0ACC2MKV9</accession>
<comment type="caution">
    <text evidence="1">The sequence shown here is derived from an EMBL/GenBank/DDBJ whole genome shotgun (WGS) entry which is preliminary data.</text>
</comment>
<gene>
    <name evidence="1" type="ORF">MRB53_007545</name>
</gene>
<evidence type="ECO:0000313" key="2">
    <source>
        <dbReference type="Proteomes" id="UP001234297"/>
    </source>
</evidence>
<reference evidence="1 2" key="1">
    <citation type="journal article" date="2022" name="Hortic Res">
        <title>A haplotype resolved chromosomal level avocado genome allows analysis of novel avocado genes.</title>
        <authorList>
            <person name="Nath O."/>
            <person name="Fletcher S.J."/>
            <person name="Hayward A."/>
            <person name="Shaw L.M."/>
            <person name="Masouleh A.K."/>
            <person name="Furtado A."/>
            <person name="Henry R.J."/>
            <person name="Mitter N."/>
        </authorList>
    </citation>
    <scope>NUCLEOTIDE SEQUENCE [LARGE SCALE GENOMIC DNA]</scope>
    <source>
        <strain evidence="2">cv. Hass</strain>
    </source>
</reference>
<dbReference type="EMBL" id="CM056810">
    <property type="protein sequence ID" value="KAJ8645797.1"/>
    <property type="molecule type" value="Genomic_DNA"/>
</dbReference>
<keyword evidence="2" id="KW-1185">Reference proteome</keyword>